<dbReference type="EMBL" id="BMFA01000014">
    <property type="protein sequence ID" value="GGB61290.1"/>
    <property type="molecule type" value="Genomic_DNA"/>
</dbReference>
<evidence type="ECO:0000313" key="2">
    <source>
        <dbReference type="Proteomes" id="UP000605148"/>
    </source>
</evidence>
<protein>
    <submittedName>
        <fullName evidence="1">Uncharacterized protein</fullName>
    </submittedName>
</protein>
<sequence>MLYVRQMVSPEIYEHGSALSGAKPNPKSRRLKTKVQKIFDTTIGSVGYSPGSMFADLPDLFNGSSRAPY</sequence>
<comment type="caution">
    <text evidence="1">The sequence shown here is derived from an EMBL/GenBank/DDBJ whole genome shotgun (WGS) entry which is preliminary data.</text>
</comment>
<reference evidence="1" key="1">
    <citation type="journal article" date="2014" name="Int. J. Syst. Evol. Microbiol.">
        <title>Complete genome sequence of Corynebacterium casei LMG S-19264T (=DSM 44701T), isolated from a smear-ripened cheese.</title>
        <authorList>
            <consortium name="US DOE Joint Genome Institute (JGI-PGF)"/>
            <person name="Walter F."/>
            <person name="Albersmeier A."/>
            <person name="Kalinowski J."/>
            <person name="Ruckert C."/>
        </authorList>
    </citation>
    <scope>NUCLEOTIDE SEQUENCE</scope>
    <source>
        <strain evidence="1">CGMCC 1.12426</strain>
    </source>
</reference>
<dbReference type="Proteomes" id="UP000605148">
    <property type="component" value="Unassembled WGS sequence"/>
</dbReference>
<accession>A0A916X383</accession>
<dbReference type="AlphaFoldDB" id="A0A916X383"/>
<reference evidence="1" key="2">
    <citation type="submission" date="2020-09" db="EMBL/GenBank/DDBJ databases">
        <authorList>
            <person name="Sun Q."/>
            <person name="Zhou Y."/>
        </authorList>
    </citation>
    <scope>NUCLEOTIDE SEQUENCE</scope>
    <source>
        <strain evidence="1">CGMCC 1.12426</strain>
    </source>
</reference>
<gene>
    <name evidence="1" type="ORF">GCM10011316_36590</name>
</gene>
<keyword evidence="2" id="KW-1185">Reference proteome</keyword>
<name>A0A916X383_9HYPH</name>
<proteinExistence type="predicted"/>
<organism evidence="1 2">
    <name type="scientific">Roseibium aquae</name>
    <dbReference type="NCBI Taxonomy" id="1323746"/>
    <lineage>
        <taxon>Bacteria</taxon>
        <taxon>Pseudomonadati</taxon>
        <taxon>Pseudomonadota</taxon>
        <taxon>Alphaproteobacteria</taxon>
        <taxon>Hyphomicrobiales</taxon>
        <taxon>Stappiaceae</taxon>
        <taxon>Roseibium</taxon>
    </lineage>
</organism>
<evidence type="ECO:0000313" key="1">
    <source>
        <dbReference type="EMBL" id="GGB61290.1"/>
    </source>
</evidence>